<dbReference type="EMBL" id="JAACJP010000017">
    <property type="protein sequence ID" value="KAF5379088.1"/>
    <property type="molecule type" value="Genomic_DNA"/>
</dbReference>
<dbReference type="PANTHER" id="PTHR24282:SF135">
    <property type="entry name" value="CYTOCHROME P450 709B2"/>
    <property type="match status" value="1"/>
</dbReference>
<dbReference type="SUPFAM" id="SSF48264">
    <property type="entry name" value="Cytochrome P450"/>
    <property type="match status" value="2"/>
</dbReference>
<evidence type="ECO:0000256" key="6">
    <source>
        <dbReference type="ARBA" id="ARBA00023002"/>
    </source>
</evidence>
<dbReference type="GO" id="GO:0005506">
    <property type="term" value="F:iron ion binding"/>
    <property type="evidence" value="ECO:0007669"/>
    <property type="project" value="InterPro"/>
</dbReference>
<dbReference type="GO" id="GO:0004497">
    <property type="term" value="F:monooxygenase activity"/>
    <property type="evidence" value="ECO:0007669"/>
    <property type="project" value="InterPro"/>
</dbReference>
<comment type="subcellular location">
    <subcellularLocation>
        <location evidence="1">Membrane</location>
    </subcellularLocation>
</comment>
<evidence type="ECO:0000256" key="4">
    <source>
        <dbReference type="ARBA" id="ARBA00022723"/>
    </source>
</evidence>
<evidence type="ECO:0000256" key="2">
    <source>
        <dbReference type="ARBA" id="ARBA00022617"/>
    </source>
</evidence>
<evidence type="ECO:0000256" key="5">
    <source>
        <dbReference type="ARBA" id="ARBA00022989"/>
    </source>
</evidence>
<keyword evidence="10" id="KW-1185">Reference proteome</keyword>
<evidence type="ECO:0000256" key="7">
    <source>
        <dbReference type="ARBA" id="ARBA00023004"/>
    </source>
</evidence>
<evidence type="ECO:0000313" key="9">
    <source>
        <dbReference type="EMBL" id="KAF5379088.1"/>
    </source>
</evidence>
<dbReference type="Proteomes" id="UP000565441">
    <property type="component" value="Unassembled WGS sequence"/>
</dbReference>
<keyword evidence="7" id="KW-0408">Iron</keyword>
<dbReference type="GO" id="GO:0020037">
    <property type="term" value="F:heme binding"/>
    <property type="evidence" value="ECO:0007669"/>
    <property type="project" value="InterPro"/>
</dbReference>
<dbReference type="OrthoDB" id="1470350at2759"/>
<dbReference type="GO" id="GO:0016705">
    <property type="term" value="F:oxidoreductase activity, acting on paired donors, with incorporation or reduction of molecular oxygen"/>
    <property type="evidence" value="ECO:0007669"/>
    <property type="project" value="InterPro"/>
</dbReference>
<dbReference type="InterPro" id="IPR001128">
    <property type="entry name" value="Cyt_P450"/>
</dbReference>
<dbReference type="InterPro" id="IPR036396">
    <property type="entry name" value="Cyt_P450_sf"/>
</dbReference>
<dbReference type="PANTHER" id="PTHR24282">
    <property type="entry name" value="CYTOCHROME P450 FAMILY MEMBER"/>
    <property type="match status" value="1"/>
</dbReference>
<accession>A0A8H5M336</accession>
<reference evidence="9 10" key="1">
    <citation type="journal article" date="2020" name="ISME J.">
        <title>Uncovering the hidden diversity of litter-decomposition mechanisms in mushroom-forming fungi.</title>
        <authorList>
            <person name="Floudas D."/>
            <person name="Bentzer J."/>
            <person name="Ahren D."/>
            <person name="Johansson T."/>
            <person name="Persson P."/>
            <person name="Tunlid A."/>
        </authorList>
    </citation>
    <scope>NUCLEOTIDE SEQUENCE [LARGE SCALE GENOMIC DNA]</scope>
    <source>
        <strain evidence="9 10">CBS 661.87</strain>
    </source>
</reference>
<keyword evidence="3" id="KW-0812">Transmembrane</keyword>
<keyword evidence="6" id="KW-0560">Oxidoreductase</keyword>
<keyword evidence="2" id="KW-0349">Heme</keyword>
<dbReference type="GO" id="GO:0016020">
    <property type="term" value="C:membrane"/>
    <property type="evidence" value="ECO:0007669"/>
    <property type="project" value="UniProtKB-SubCell"/>
</dbReference>
<dbReference type="Gene3D" id="1.10.630.10">
    <property type="entry name" value="Cytochrome P450"/>
    <property type="match status" value="2"/>
</dbReference>
<organism evidence="9 10">
    <name type="scientific">Tricholomella constricta</name>
    <dbReference type="NCBI Taxonomy" id="117010"/>
    <lineage>
        <taxon>Eukaryota</taxon>
        <taxon>Fungi</taxon>
        <taxon>Dikarya</taxon>
        <taxon>Basidiomycota</taxon>
        <taxon>Agaricomycotina</taxon>
        <taxon>Agaricomycetes</taxon>
        <taxon>Agaricomycetidae</taxon>
        <taxon>Agaricales</taxon>
        <taxon>Tricholomatineae</taxon>
        <taxon>Lyophyllaceae</taxon>
        <taxon>Tricholomella</taxon>
    </lineage>
</organism>
<evidence type="ECO:0000256" key="1">
    <source>
        <dbReference type="ARBA" id="ARBA00004370"/>
    </source>
</evidence>
<evidence type="ECO:0000313" key="10">
    <source>
        <dbReference type="Proteomes" id="UP000565441"/>
    </source>
</evidence>
<evidence type="ECO:0008006" key="11">
    <source>
        <dbReference type="Google" id="ProtNLM"/>
    </source>
</evidence>
<protein>
    <recommendedName>
        <fullName evidence="11">Cytochrome P450</fullName>
    </recommendedName>
</protein>
<gene>
    <name evidence="9" type="ORF">D9615_005915</name>
</gene>
<evidence type="ECO:0000256" key="8">
    <source>
        <dbReference type="ARBA" id="ARBA00023136"/>
    </source>
</evidence>
<sequence>MGYYYAAFSLFREYGSTCLSSVTFWKAIPTFWLSDADTIKTVHTSRAIFPKDVEAYETINIYGQNMVGTEGAEWKRHRSVANSAFNKTNNAFVWRETNHAVAEWFTQIGEAKPDSQGGVFVDLLKDLTQVTLLVISSADHKIAFRPAVTATLHHVITKAVTPTWLSNLSDRLYLPLITPLLNEARGSFDALRLHMLEVISLARAWIAGGKASNMDAALLRNLVEANMSHNDNGKHLTDDELLSNTFVSIRVSSQHYNNDRPPSYRPSYLRSMVSIACTRRHTSPHYRSRRDFGAFALLRHNASGALPPTFSSASMKKLFDYGPTVPPPRVLHPYVNIASRNFFDLSYFTQPYKESMAKLEYTTAVFHETLRLFPPVARLAKHVHADTTLSARRFRSSPEGKVTNVEKLDVPVRSGSIVIIDMRRVFASHANDK</sequence>
<proteinExistence type="predicted"/>
<keyword evidence="5" id="KW-1133">Transmembrane helix</keyword>
<dbReference type="Pfam" id="PF00067">
    <property type="entry name" value="p450"/>
    <property type="match status" value="1"/>
</dbReference>
<evidence type="ECO:0000256" key="3">
    <source>
        <dbReference type="ARBA" id="ARBA00022692"/>
    </source>
</evidence>
<comment type="caution">
    <text evidence="9">The sequence shown here is derived from an EMBL/GenBank/DDBJ whole genome shotgun (WGS) entry which is preliminary data.</text>
</comment>
<dbReference type="AlphaFoldDB" id="A0A8H5M336"/>
<keyword evidence="4" id="KW-0479">Metal-binding</keyword>
<dbReference type="InterPro" id="IPR050665">
    <property type="entry name" value="Cytochrome_P450_Monooxygen"/>
</dbReference>
<name>A0A8H5M336_9AGAR</name>
<keyword evidence="8" id="KW-0472">Membrane</keyword>